<evidence type="ECO:0000256" key="5">
    <source>
        <dbReference type="SAM" id="Phobius"/>
    </source>
</evidence>
<gene>
    <name evidence="6" type="ORF">HK415_19830</name>
</gene>
<proteinExistence type="predicted"/>
<dbReference type="AlphaFoldDB" id="A0A849K970"/>
<evidence type="ECO:0000256" key="3">
    <source>
        <dbReference type="ARBA" id="ARBA00022989"/>
    </source>
</evidence>
<evidence type="ECO:0000256" key="2">
    <source>
        <dbReference type="ARBA" id="ARBA00022692"/>
    </source>
</evidence>
<name>A0A849K970_9BURK</name>
<evidence type="ECO:0000256" key="4">
    <source>
        <dbReference type="ARBA" id="ARBA00023136"/>
    </source>
</evidence>
<keyword evidence="3 5" id="KW-1133">Transmembrane helix</keyword>
<dbReference type="Pfam" id="PF04193">
    <property type="entry name" value="PQ-loop"/>
    <property type="match status" value="1"/>
</dbReference>
<dbReference type="EMBL" id="JABFCS010000001">
    <property type="protein sequence ID" value="NNU44922.1"/>
    <property type="molecule type" value="Genomic_DNA"/>
</dbReference>
<comment type="subcellular location">
    <subcellularLocation>
        <location evidence="1">Membrane</location>
        <topology evidence="1">Multi-pass membrane protein</topology>
    </subcellularLocation>
</comment>
<dbReference type="Proteomes" id="UP000552954">
    <property type="component" value="Unassembled WGS sequence"/>
</dbReference>
<feature type="transmembrane region" description="Helical" evidence="5">
    <location>
        <begin position="46"/>
        <end position="65"/>
    </location>
</feature>
<dbReference type="InterPro" id="IPR047662">
    <property type="entry name" value="SemiSWEET"/>
</dbReference>
<dbReference type="RefSeq" id="WP_216369834.1">
    <property type="nucleotide sequence ID" value="NZ_JABFCS010000001.1"/>
</dbReference>
<feature type="transmembrane region" description="Helical" evidence="5">
    <location>
        <begin position="71"/>
        <end position="91"/>
    </location>
</feature>
<evidence type="ECO:0000313" key="6">
    <source>
        <dbReference type="EMBL" id="NNU44922.1"/>
    </source>
</evidence>
<sequence length="96" mass="10502">MDGAPTLRTKLPVTLHELVGYGAAILTTLSFVPQAWLTFRTRDVRGISLGMYSVFTVGVALWLLYGWMMGAWPIVIANAVTLALASVILTMKVRYG</sequence>
<dbReference type="NCBIfam" id="NF037968">
    <property type="entry name" value="SemiSWEET_2"/>
    <property type="match status" value="1"/>
</dbReference>
<comment type="caution">
    <text evidence="6">The sequence shown here is derived from an EMBL/GenBank/DDBJ whole genome shotgun (WGS) entry which is preliminary data.</text>
</comment>
<dbReference type="InterPro" id="IPR006603">
    <property type="entry name" value="PQ-loop_rpt"/>
</dbReference>
<accession>A0A849K970</accession>
<keyword evidence="4 5" id="KW-0472">Membrane</keyword>
<reference evidence="6 7" key="1">
    <citation type="submission" date="2020-05" db="EMBL/GenBank/DDBJ databases">
        <authorList>
            <person name="Khan S.A."/>
            <person name="Jeon C.O."/>
            <person name="Chun B.H."/>
        </authorList>
    </citation>
    <scope>NUCLEOTIDE SEQUENCE [LARGE SCALE GENOMIC DNA]</scope>
    <source>
        <strain evidence="6 7">B156</strain>
    </source>
</reference>
<protein>
    <submittedName>
        <fullName evidence="6">SemiSWEET transporter</fullName>
    </submittedName>
</protein>
<evidence type="ECO:0000256" key="1">
    <source>
        <dbReference type="ARBA" id="ARBA00004141"/>
    </source>
</evidence>
<feature type="transmembrane region" description="Helical" evidence="5">
    <location>
        <begin position="20"/>
        <end position="39"/>
    </location>
</feature>
<keyword evidence="2 5" id="KW-0812">Transmembrane</keyword>
<evidence type="ECO:0000313" key="7">
    <source>
        <dbReference type="Proteomes" id="UP000552954"/>
    </source>
</evidence>
<reference evidence="6 7" key="2">
    <citation type="submission" date="2020-06" db="EMBL/GenBank/DDBJ databases">
        <title>Ramlibacter rhizophilus sp. nov., isolated from rhizosphere soil of national flower Mugunghwa from South Korea.</title>
        <authorList>
            <person name="Zheng-Fei Y."/>
            <person name="Huan T."/>
        </authorList>
    </citation>
    <scope>NUCLEOTIDE SEQUENCE [LARGE SCALE GENOMIC DNA]</scope>
    <source>
        <strain evidence="6 7">B156</strain>
    </source>
</reference>
<dbReference type="GO" id="GO:0051119">
    <property type="term" value="F:sugar transmembrane transporter activity"/>
    <property type="evidence" value="ECO:0007669"/>
    <property type="project" value="InterPro"/>
</dbReference>
<organism evidence="6 7">
    <name type="scientific">Ramlibacter montanisoli</name>
    <dbReference type="NCBI Taxonomy" id="2732512"/>
    <lineage>
        <taxon>Bacteria</taxon>
        <taxon>Pseudomonadati</taxon>
        <taxon>Pseudomonadota</taxon>
        <taxon>Betaproteobacteria</taxon>
        <taxon>Burkholderiales</taxon>
        <taxon>Comamonadaceae</taxon>
        <taxon>Ramlibacter</taxon>
    </lineage>
</organism>
<keyword evidence="7" id="KW-1185">Reference proteome</keyword>
<dbReference type="GO" id="GO:0016020">
    <property type="term" value="C:membrane"/>
    <property type="evidence" value="ECO:0007669"/>
    <property type="project" value="UniProtKB-SubCell"/>
</dbReference>
<dbReference type="Gene3D" id="1.20.1280.290">
    <property type="match status" value="1"/>
</dbReference>